<reference evidence="2" key="1">
    <citation type="journal article" date="2022" name="Int. J. Mol. Sci.">
        <title>Draft Genome of Tanacetum Coccineum: Genomic Comparison of Closely Related Tanacetum-Family Plants.</title>
        <authorList>
            <person name="Yamashiro T."/>
            <person name="Shiraishi A."/>
            <person name="Nakayama K."/>
            <person name="Satake H."/>
        </authorList>
    </citation>
    <scope>NUCLEOTIDE SEQUENCE</scope>
</reference>
<accession>A0ABQ5DU26</accession>
<feature type="compositionally biased region" description="Basic residues" evidence="1">
    <location>
        <begin position="33"/>
        <end position="42"/>
    </location>
</feature>
<organism evidence="2 3">
    <name type="scientific">Tanacetum coccineum</name>
    <dbReference type="NCBI Taxonomy" id="301880"/>
    <lineage>
        <taxon>Eukaryota</taxon>
        <taxon>Viridiplantae</taxon>
        <taxon>Streptophyta</taxon>
        <taxon>Embryophyta</taxon>
        <taxon>Tracheophyta</taxon>
        <taxon>Spermatophyta</taxon>
        <taxon>Magnoliopsida</taxon>
        <taxon>eudicotyledons</taxon>
        <taxon>Gunneridae</taxon>
        <taxon>Pentapetalae</taxon>
        <taxon>asterids</taxon>
        <taxon>campanulids</taxon>
        <taxon>Asterales</taxon>
        <taxon>Asteraceae</taxon>
        <taxon>Asteroideae</taxon>
        <taxon>Anthemideae</taxon>
        <taxon>Anthemidinae</taxon>
        <taxon>Tanacetum</taxon>
    </lineage>
</organism>
<name>A0ABQ5DU26_9ASTR</name>
<dbReference type="Proteomes" id="UP001151760">
    <property type="component" value="Unassembled WGS sequence"/>
</dbReference>
<reference evidence="2" key="2">
    <citation type="submission" date="2022-01" db="EMBL/GenBank/DDBJ databases">
        <authorList>
            <person name="Yamashiro T."/>
            <person name="Shiraishi A."/>
            <person name="Satake H."/>
            <person name="Nakayama K."/>
        </authorList>
    </citation>
    <scope>NUCLEOTIDE SEQUENCE</scope>
</reference>
<feature type="region of interest" description="Disordered" evidence="1">
    <location>
        <begin position="32"/>
        <end position="58"/>
    </location>
</feature>
<gene>
    <name evidence="2" type="ORF">Tco_0951401</name>
</gene>
<evidence type="ECO:0000313" key="2">
    <source>
        <dbReference type="EMBL" id="GJT42686.1"/>
    </source>
</evidence>
<proteinExistence type="predicted"/>
<keyword evidence="3" id="KW-1185">Reference proteome</keyword>
<protein>
    <submittedName>
        <fullName evidence="2">Uncharacterized protein</fullName>
    </submittedName>
</protein>
<dbReference type="EMBL" id="BQNB010015666">
    <property type="protein sequence ID" value="GJT42686.1"/>
    <property type="molecule type" value="Genomic_DNA"/>
</dbReference>
<evidence type="ECO:0000313" key="3">
    <source>
        <dbReference type="Proteomes" id="UP001151760"/>
    </source>
</evidence>
<sequence>MTDGASTTIVVRVKASFRQGVNLQSGEVVVGGKRQKVQRRRRREVEHEEDPPSSPPNPYCEVVTLYVGEGASGFVRNAFSINQQESSSYEYQQSMVLKGITPVAVRTSQESHTRVTNIMYNHVPVDAVTATITNYADEMHSTHSNSGKTPPSVQHQLIDQQQIKGRTQMALPHDAKDYYLLDTLKQHLMIPQRKSPTVHHNRSPTPKV</sequence>
<comment type="caution">
    <text evidence="2">The sequence shown here is derived from an EMBL/GenBank/DDBJ whole genome shotgun (WGS) entry which is preliminary data.</text>
</comment>
<evidence type="ECO:0000256" key="1">
    <source>
        <dbReference type="SAM" id="MobiDB-lite"/>
    </source>
</evidence>